<evidence type="ECO:0000313" key="2">
    <source>
        <dbReference type="EMBL" id="EUC45538.1"/>
    </source>
</evidence>
<evidence type="ECO:0000313" key="3">
    <source>
        <dbReference type="Proteomes" id="UP000054032"/>
    </source>
</evidence>
<dbReference type="EMBL" id="KI963982">
    <property type="protein sequence ID" value="EUC45538.1"/>
    <property type="molecule type" value="Genomic_DNA"/>
</dbReference>
<feature type="chain" id="PRO_5004887225" evidence="1">
    <location>
        <begin position="29"/>
        <end position="50"/>
    </location>
</feature>
<sequence length="50" mass="5582">LSSRLSLTSWPTLSCFLLLPWVAKVKRGIQTCAVFWPTCTSTHTPLSSRC</sequence>
<dbReference type="Proteomes" id="UP000054032">
    <property type="component" value="Unassembled WGS sequence"/>
</dbReference>
<reference evidence="2 3" key="1">
    <citation type="journal article" date="2013" name="PLoS Genet.">
        <title>Comparative genome structure, secondary metabolite, and effector coding capacity across Cochliobolus pathogens.</title>
        <authorList>
            <person name="Condon B.J."/>
            <person name="Leng Y."/>
            <person name="Wu D."/>
            <person name="Bushley K.E."/>
            <person name="Ohm R.A."/>
            <person name="Otillar R."/>
            <person name="Martin J."/>
            <person name="Schackwitz W."/>
            <person name="Grimwood J."/>
            <person name="MohdZainudin N."/>
            <person name="Xue C."/>
            <person name="Wang R."/>
            <person name="Manning V.A."/>
            <person name="Dhillon B."/>
            <person name="Tu Z.J."/>
            <person name="Steffenson B.J."/>
            <person name="Salamov A."/>
            <person name="Sun H."/>
            <person name="Lowry S."/>
            <person name="LaButti K."/>
            <person name="Han J."/>
            <person name="Copeland A."/>
            <person name="Lindquist E."/>
            <person name="Barry K."/>
            <person name="Schmutz J."/>
            <person name="Baker S.E."/>
            <person name="Ciuffetti L.M."/>
            <person name="Grigoriev I.V."/>
            <person name="Zhong S."/>
            <person name="Turgeon B.G."/>
        </authorList>
    </citation>
    <scope>NUCLEOTIDE SEQUENCE [LARGE SCALE GENOMIC DNA]</scope>
    <source>
        <strain evidence="2 3">ATCC 44560</strain>
    </source>
</reference>
<proteinExistence type="predicted"/>
<keyword evidence="1" id="KW-0732">Signal</keyword>
<dbReference type="KEGG" id="bor:COCMIDRAFT_95190"/>
<keyword evidence="3" id="KW-1185">Reference proteome</keyword>
<organism evidence="2 3">
    <name type="scientific">Bipolaris oryzae ATCC 44560</name>
    <dbReference type="NCBI Taxonomy" id="930090"/>
    <lineage>
        <taxon>Eukaryota</taxon>
        <taxon>Fungi</taxon>
        <taxon>Dikarya</taxon>
        <taxon>Ascomycota</taxon>
        <taxon>Pezizomycotina</taxon>
        <taxon>Dothideomycetes</taxon>
        <taxon>Pleosporomycetidae</taxon>
        <taxon>Pleosporales</taxon>
        <taxon>Pleosporineae</taxon>
        <taxon>Pleosporaceae</taxon>
        <taxon>Bipolaris</taxon>
    </lineage>
</organism>
<accession>W6Z6W0</accession>
<feature type="non-terminal residue" evidence="2">
    <location>
        <position position="1"/>
    </location>
</feature>
<dbReference type="RefSeq" id="XP_007687939.1">
    <property type="nucleotide sequence ID" value="XM_007689749.1"/>
</dbReference>
<dbReference type="AlphaFoldDB" id="W6Z6W0"/>
<name>W6Z6W0_COCMI</name>
<gene>
    <name evidence="2" type="ORF">COCMIDRAFT_95190</name>
</gene>
<dbReference type="HOGENOM" id="CLU_3124730_0_0_1"/>
<evidence type="ECO:0000256" key="1">
    <source>
        <dbReference type="SAM" id="SignalP"/>
    </source>
</evidence>
<feature type="signal peptide" evidence="1">
    <location>
        <begin position="1"/>
        <end position="28"/>
    </location>
</feature>
<protein>
    <submittedName>
        <fullName evidence="2">Uncharacterized protein</fullName>
    </submittedName>
</protein>
<dbReference type="GeneID" id="19128603"/>